<comment type="caution">
    <text evidence="2">The sequence shown here is derived from an EMBL/GenBank/DDBJ whole genome shotgun (WGS) entry which is preliminary data.</text>
</comment>
<dbReference type="Proteomes" id="UP000630718">
    <property type="component" value="Unassembled WGS sequence"/>
</dbReference>
<accession>A0A919ACC8</accession>
<name>A0A919ACC8_9ACTN</name>
<proteinExistence type="predicted"/>
<evidence type="ECO:0000313" key="2">
    <source>
        <dbReference type="EMBL" id="GHE99648.1"/>
    </source>
</evidence>
<protein>
    <submittedName>
        <fullName evidence="2">Uncharacterized protein</fullName>
    </submittedName>
</protein>
<dbReference type="AlphaFoldDB" id="A0A919ACC8"/>
<dbReference type="EMBL" id="BNBI01000005">
    <property type="protein sequence ID" value="GHE99648.1"/>
    <property type="molecule type" value="Genomic_DNA"/>
</dbReference>
<sequence length="231" mass="24965">MPSAFCLRDRWSGNRRDSLDTLGLPSDRAPTRELTQEPDWLRGAPDRLGGPERGRCRMDGDRCEGLAAPARRGGPGPSWLGSAGRCGDAPSRAAAPDTEALPEVAGVDGVEDDAVAEARAEVQQRLMVGGTLLITVAVGAVGRETAEQLYGADLVRRACCRWLRELRLERFHPCPRRGSGPRGTRWSSWATDAGGGTRARRRTPRCSRPSRSARRSGACSSGCRRSRMTSP</sequence>
<evidence type="ECO:0000313" key="3">
    <source>
        <dbReference type="Proteomes" id="UP000630718"/>
    </source>
</evidence>
<reference evidence="2" key="1">
    <citation type="journal article" date="2014" name="Int. J. Syst. Evol. Microbiol.">
        <title>Complete genome sequence of Corynebacterium casei LMG S-19264T (=DSM 44701T), isolated from a smear-ripened cheese.</title>
        <authorList>
            <consortium name="US DOE Joint Genome Institute (JGI-PGF)"/>
            <person name="Walter F."/>
            <person name="Albersmeier A."/>
            <person name="Kalinowski J."/>
            <person name="Ruckert C."/>
        </authorList>
    </citation>
    <scope>NUCLEOTIDE SEQUENCE</scope>
    <source>
        <strain evidence="2">JCM 4477</strain>
    </source>
</reference>
<organism evidence="2 3">
    <name type="scientific">Streptomyces fumanus</name>
    <dbReference type="NCBI Taxonomy" id="67302"/>
    <lineage>
        <taxon>Bacteria</taxon>
        <taxon>Bacillati</taxon>
        <taxon>Actinomycetota</taxon>
        <taxon>Actinomycetes</taxon>
        <taxon>Kitasatosporales</taxon>
        <taxon>Streptomycetaceae</taxon>
        <taxon>Streptomyces</taxon>
    </lineage>
</organism>
<feature type="region of interest" description="Disordered" evidence="1">
    <location>
        <begin position="14"/>
        <end position="97"/>
    </location>
</feature>
<feature type="region of interest" description="Disordered" evidence="1">
    <location>
        <begin position="175"/>
        <end position="231"/>
    </location>
</feature>
<feature type="compositionally biased region" description="Low complexity" evidence="1">
    <location>
        <begin position="206"/>
        <end position="223"/>
    </location>
</feature>
<evidence type="ECO:0000256" key="1">
    <source>
        <dbReference type="SAM" id="MobiDB-lite"/>
    </source>
</evidence>
<gene>
    <name evidence="2" type="ORF">GCM10018772_25100</name>
</gene>
<keyword evidence="3" id="KW-1185">Reference proteome</keyword>
<reference evidence="2" key="2">
    <citation type="submission" date="2020-09" db="EMBL/GenBank/DDBJ databases">
        <authorList>
            <person name="Sun Q."/>
            <person name="Ohkuma M."/>
        </authorList>
    </citation>
    <scope>NUCLEOTIDE SEQUENCE</scope>
    <source>
        <strain evidence="2">JCM 4477</strain>
    </source>
</reference>
<feature type="compositionally biased region" description="Basic and acidic residues" evidence="1">
    <location>
        <begin position="49"/>
        <end position="64"/>
    </location>
</feature>